<evidence type="ECO:0000256" key="3">
    <source>
        <dbReference type="ARBA" id="ARBA00023235"/>
    </source>
</evidence>
<proteinExistence type="inferred from homology"/>
<accession>A0A4P6MYL0</accession>
<dbReference type="FunFam" id="3.30.70.660:FF:000003">
    <property type="entry name" value="tRNA pseudouridine synthase A"/>
    <property type="match status" value="1"/>
</dbReference>
<sequence length="277" mass="30458">MRLRLDLAYDGTDFHGWAMQPGGLRTVEGELSAAVATVLRLDEPARLTVAGRTDAGVHAMGQVVHVDLDPEDLASARGRSDRTPEQALLTRLRGVLPPDVVLHRVAEAPHGFDARFSALSRRYRYLISDDPARLDPLRRREVVTLRTPLDVDAMSSAAEQLLGLRNFAAFCKKREGATTTRTLLRYDWRRRGDGLLEATVLADAFCHSMVRALIGALVPVGEGRQGIGFPVEVLTARSRDPRVKVMPAHGLCLVEVSYPPSDALAARALEARARREE</sequence>
<evidence type="ECO:0000256" key="6">
    <source>
        <dbReference type="PIRSR" id="PIRSR001430-2"/>
    </source>
</evidence>
<evidence type="ECO:0000313" key="9">
    <source>
        <dbReference type="EMBL" id="QBF46890.1"/>
    </source>
</evidence>
<keyword evidence="10" id="KW-1185">Reference proteome</keyword>
<dbReference type="InterPro" id="IPR020103">
    <property type="entry name" value="PsdUridine_synth_cat_dom_sf"/>
</dbReference>
<comment type="caution">
    <text evidence="4">Lacks conserved residue(s) required for the propagation of feature annotation.</text>
</comment>
<dbReference type="EMBL" id="CP036164">
    <property type="protein sequence ID" value="QBF46890.1"/>
    <property type="molecule type" value="Genomic_DNA"/>
</dbReference>
<evidence type="ECO:0000256" key="2">
    <source>
        <dbReference type="ARBA" id="ARBA00022694"/>
    </source>
</evidence>
<comment type="catalytic activity">
    <reaction evidence="4 7">
        <text>uridine(38/39/40) in tRNA = pseudouridine(38/39/40) in tRNA</text>
        <dbReference type="Rhea" id="RHEA:22376"/>
        <dbReference type="Rhea" id="RHEA-COMP:10085"/>
        <dbReference type="Rhea" id="RHEA-COMP:10087"/>
        <dbReference type="ChEBI" id="CHEBI:65314"/>
        <dbReference type="ChEBI" id="CHEBI:65315"/>
        <dbReference type="EC" id="5.4.99.12"/>
    </reaction>
</comment>
<dbReference type="SUPFAM" id="SSF55120">
    <property type="entry name" value="Pseudouridine synthase"/>
    <property type="match status" value="1"/>
</dbReference>
<evidence type="ECO:0000259" key="8">
    <source>
        <dbReference type="Pfam" id="PF01416"/>
    </source>
</evidence>
<dbReference type="PANTHER" id="PTHR11142:SF0">
    <property type="entry name" value="TRNA PSEUDOURIDINE SYNTHASE-LIKE 1"/>
    <property type="match status" value="1"/>
</dbReference>
<keyword evidence="2 4" id="KW-0819">tRNA processing</keyword>
<feature type="binding site" evidence="4 6">
    <location>
        <position position="123"/>
    </location>
    <ligand>
        <name>substrate</name>
    </ligand>
</feature>
<feature type="active site" description="Nucleophile" evidence="4 5">
    <location>
        <position position="54"/>
    </location>
</feature>
<gene>
    <name evidence="4 9" type="primary">truA</name>
    <name evidence="9" type="ORF">EXU32_11905</name>
</gene>
<evidence type="ECO:0000256" key="5">
    <source>
        <dbReference type="PIRSR" id="PIRSR001430-1"/>
    </source>
</evidence>
<evidence type="ECO:0000256" key="4">
    <source>
        <dbReference type="HAMAP-Rule" id="MF_00171"/>
    </source>
</evidence>
<dbReference type="EC" id="5.4.99.12" evidence="4"/>
<dbReference type="CDD" id="cd02570">
    <property type="entry name" value="PseudoU_synth_EcTruA"/>
    <property type="match status" value="1"/>
</dbReference>
<dbReference type="InterPro" id="IPR020097">
    <property type="entry name" value="PsdUridine_synth_TruA_a/b_dom"/>
</dbReference>
<dbReference type="GO" id="GO:0160147">
    <property type="term" value="F:tRNA pseudouridine(38-40) synthase activity"/>
    <property type="evidence" value="ECO:0007669"/>
    <property type="project" value="UniProtKB-EC"/>
</dbReference>
<name>A0A4P6MYL0_9MICO</name>
<dbReference type="Gene3D" id="3.30.70.580">
    <property type="entry name" value="Pseudouridine synthase I, catalytic domain, N-terminal subdomain"/>
    <property type="match status" value="1"/>
</dbReference>
<evidence type="ECO:0000256" key="1">
    <source>
        <dbReference type="ARBA" id="ARBA00009375"/>
    </source>
</evidence>
<comment type="subunit">
    <text evidence="4">Homodimer.</text>
</comment>
<dbReference type="PANTHER" id="PTHR11142">
    <property type="entry name" value="PSEUDOURIDYLATE SYNTHASE"/>
    <property type="match status" value="1"/>
</dbReference>
<dbReference type="NCBIfam" id="TIGR00071">
    <property type="entry name" value="hisT_truA"/>
    <property type="match status" value="1"/>
</dbReference>
<dbReference type="KEGG" id="jli:EXU32_11905"/>
<dbReference type="AlphaFoldDB" id="A0A4P6MYL0"/>
<evidence type="ECO:0000256" key="7">
    <source>
        <dbReference type="RuleBase" id="RU003792"/>
    </source>
</evidence>
<dbReference type="Pfam" id="PF01416">
    <property type="entry name" value="PseudoU_synth_1"/>
    <property type="match status" value="1"/>
</dbReference>
<keyword evidence="3 4" id="KW-0413">Isomerase</keyword>
<protein>
    <recommendedName>
        <fullName evidence="4">tRNA pseudouridine synthase A</fullName>
        <ecNumber evidence="4">5.4.99.12</ecNumber>
    </recommendedName>
    <alternativeName>
        <fullName evidence="4">tRNA pseudouridine(38-40) synthase</fullName>
    </alternativeName>
    <alternativeName>
        <fullName evidence="4">tRNA pseudouridylate synthase I</fullName>
    </alternativeName>
    <alternativeName>
        <fullName evidence="4">tRNA-uridine isomerase I</fullName>
    </alternativeName>
</protein>
<dbReference type="RefSeq" id="WP_130630106.1">
    <property type="nucleotide sequence ID" value="NZ_CP036164.1"/>
</dbReference>
<dbReference type="InterPro" id="IPR020094">
    <property type="entry name" value="TruA/RsuA/RluB/E/F_N"/>
</dbReference>
<dbReference type="GO" id="GO:0003723">
    <property type="term" value="F:RNA binding"/>
    <property type="evidence" value="ECO:0007669"/>
    <property type="project" value="InterPro"/>
</dbReference>
<dbReference type="InterPro" id="IPR020095">
    <property type="entry name" value="PsdUridine_synth_TruA_C"/>
</dbReference>
<dbReference type="OrthoDB" id="9811823at2"/>
<dbReference type="STRING" id="1216970.GCA_001570985_02931"/>
<comment type="function">
    <text evidence="4">Formation of pseudouridine at positions 38, 39 and 40 in the anticodon stem and loop of transfer RNAs.</text>
</comment>
<dbReference type="PIRSF" id="PIRSF001430">
    <property type="entry name" value="tRNA_psdUrid_synth"/>
    <property type="match status" value="1"/>
</dbReference>
<dbReference type="Gene3D" id="3.30.70.660">
    <property type="entry name" value="Pseudouridine synthase I, catalytic domain, C-terminal subdomain"/>
    <property type="match status" value="1"/>
</dbReference>
<dbReference type="GO" id="GO:0031119">
    <property type="term" value="P:tRNA pseudouridine synthesis"/>
    <property type="evidence" value="ECO:0007669"/>
    <property type="project" value="UniProtKB-UniRule"/>
</dbReference>
<reference evidence="9 10" key="1">
    <citation type="submission" date="2019-02" db="EMBL/GenBank/DDBJ databases">
        <title>Genomic data mining of an Antarctic deep-sea actinobacterium, Janibacterlimosus P3-3-X1.</title>
        <authorList>
            <person name="Liao L."/>
            <person name="Chen B."/>
        </authorList>
    </citation>
    <scope>NUCLEOTIDE SEQUENCE [LARGE SCALE GENOMIC DNA]</scope>
    <source>
        <strain evidence="9 10">P3-3-X1</strain>
    </source>
</reference>
<feature type="domain" description="Pseudouridine synthase I TruA alpha/beta" evidence="8">
    <location>
        <begin position="157"/>
        <end position="259"/>
    </location>
</feature>
<dbReference type="HAMAP" id="MF_00171">
    <property type="entry name" value="TruA"/>
    <property type="match status" value="1"/>
</dbReference>
<dbReference type="Proteomes" id="UP000290408">
    <property type="component" value="Chromosome"/>
</dbReference>
<dbReference type="InterPro" id="IPR001406">
    <property type="entry name" value="PsdUridine_synth_TruA"/>
</dbReference>
<comment type="similarity">
    <text evidence="1 4 7">Belongs to the tRNA pseudouridine synthase TruA family.</text>
</comment>
<organism evidence="9 10">
    <name type="scientific">Janibacter limosus</name>
    <dbReference type="NCBI Taxonomy" id="53458"/>
    <lineage>
        <taxon>Bacteria</taxon>
        <taxon>Bacillati</taxon>
        <taxon>Actinomycetota</taxon>
        <taxon>Actinomycetes</taxon>
        <taxon>Micrococcales</taxon>
        <taxon>Intrasporangiaceae</taxon>
        <taxon>Janibacter</taxon>
    </lineage>
</organism>
<evidence type="ECO:0000313" key="10">
    <source>
        <dbReference type="Proteomes" id="UP000290408"/>
    </source>
</evidence>